<accession>A0A1M7CFZ1</accession>
<dbReference type="GO" id="GO:0000166">
    <property type="term" value="F:nucleotide binding"/>
    <property type="evidence" value="ECO:0007669"/>
    <property type="project" value="UniProtKB-KW"/>
</dbReference>
<dbReference type="PANTHER" id="PTHR11575">
    <property type="entry name" value="5'-NUCLEOTIDASE-RELATED"/>
    <property type="match status" value="1"/>
</dbReference>
<dbReference type="STRING" id="337701.SAMN05444398_104223"/>
<gene>
    <name evidence="15" type="ORF">SAMN05444398_104223</name>
</gene>
<feature type="region of interest" description="Disordered" evidence="12">
    <location>
        <begin position="1"/>
        <end position="23"/>
    </location>
</feature>
<dbReference type="PROSITE" id="PS00785">
    <property type="entry name" value="5_NUCLEOTIDASE_1"/>
    <property type="match status" value="1"/>
</dbReference>
<evidence type="ECO:0000259" key="14">
    <source>
        <dbReference type="Pfam" id="PF02872"/>
    </source>
</evidence>
<evidence type="ECO:0000256" key="3">
    <source>
        <dbReference type="ARBA" id="ARBA00001968"/>
    </source>
</evidence>
<dbReference type="Gene3D" id="3.90.780.10">
    <property type="entry name" value="5'-Nucleotidase, C-terminal domain"/>
    <property type="match status" value="1"/>
</dbReference>
<feature type="domain" description="5'-Nucleotidase C-terminal" evidence="14">
    <location>
        <begin position="424"/>
        <end position="557"/>
    </location>
</feature>
<evidence type="ECO:0000256" key="6">
    <source>
        <dbReference type="ARBA" id="ARBA00022723"/>
    </source>
</evidence>
<proteinExistence type="inferred from homology"/>
<keyword evidence="10" id="KW-0511">Multifunctional enzyme</keyword>
<dbReference type="AlphaFoldDB" id="A0A1M7CFZ1"/>
<evidence type="ECO:0000256" key="11">
    <source>
        <dbReference type="RuleBase" id="RU362119"/>
    </source>
</evidence>
<reference evidence="15 16" key="1">
    <citation type="submission" date="2016-11" db="EMBL/GenBank/DDBJ databases">
        <authorList>
            <person name="Jaros S."/>
            <person name="Januszkiewicz K."/>
            <person name="Wedrychowicz H."/>
        </authorList>
    </citation>
    <scope>NUCLEOTIDE SEQUENCE [LARGE SCALE GENOMIC DNA]</scope>
    <source>
        <strain evidence="15 16">DSM 29589</strain>
    </source>
</reference>
<evidence type="ECO:0000256" key="1">
    <source>
        <dbReference type="ARBA" id="ARBA00000527"/>
    </source>
</evidence>
<dbReference type="InterPro" id="IPR004843">
    <property type="entry name" value="Calcineurin-like_PHP"/>
</dbReference>
<dbReference type="CDD" id="cd07410">
    <property type="entry name" value="MPP_CpdB_N"/>
    <property type="match status" value="1"/>
</dbReference>
<dbReference type="GO" id="GO:0009166">
    <property type="term" value="P:nucleotide catabolic process"/>
    <property type="evidence" value="ECO:0007669"/>
    <property type="project" value="InterPro"/>
</dbReference>
<dbReference type="InterPro" id="IPR036907">
    <property type="entry name" value="5'-Nucleotdase_C_sf"/>
</dbReference>
<sequence>MIGEHSPVEDTRPHVSTAGRPETGSVQIDLRLLETTDIHGNLLPFNYYTNQSDQPHSLARVATLIARARREARNCLLFDNGDFLQGTPMSDLTAIPANGWKGDNPVITAMNQLGYDAVGLGNHEFNFGLDTLRRTLAQARFPVTCANVTDRASGKPAFARFQMLERRLEDRAGNAHDLRVAVIGLVPPQITIWDRTHLCDRLDSQGITDTARRIVPIARAAGADLIVALAHTGIETGPDRPDQENAALSLATVPGIDAILAGHSHRVFPAPQGAPIPGGDAQTGTLYGTPAVMAGFGGSHLGVLDLTLTPGPEGWRIAGHRAEARPVAPNTAGPRVPPDPVLCSVLDDAHYHTLKLVAQPLNSTKAPLHSYLAMTRTDPMLQLINRAKTQALEQAVRGTVDEGLPVLSATAPFKTGGRAGPQYYTDVPAGPLRLRHAADLYSFPNTLVGARIDGARLRDWLERAASCFRLIVPDRADQMLCNSLMPGHAFDVIDGIRYRIDLTQPPRYAPDGSIANPGASRIVDLEHDGAPVTDSDRFLIATNSYRAFGGGSYPALPEPDIVLQGETPVRDILAAFIRKGAPVTGRVTPTWSFAPVPGASTLHLTGPGLRAYPQEIADLGATDLGDTETGFMRLRLPLGR</sequence>
<dbReference type="Gene3D" id="3.60.21.10">
    <property type="match status" value="1"/>
</dbReference>
<feature type="compositionally biased region" description="Basic and acidic residues" evidence="12">
    <location>
        <begin position="1"/>
        <end position="13"/>
    </location>
</feature>
<dbReference type="RefSeq" id="WP_073034669.1">
    <property type="nucleotide sequence ID" value="NZ_BMLR01000004.1"/>
</dbReference>
<comment type="catalytic activity">
    <reaction evidence="1">
        <text>a ribonucleoside 3'-phosphate + H2O = a ribonucleoside + phosphate</text>
        <dbReference type="Rhea" id="RHEA:10144"/>
        <dbReference type="ChEBI" id="CHEBI:13197"/>
        <dbReference type="ChEBI" id="CHEBI:15377"/>
        <dbReference type="ChEBI" id="CHEBI:18254"/>
        <dbReference type="ChEBI" id="CHEBI:43474"/>
        <dbReference type="EC" id="3.1.3.6"/>
    </reaction>
</comment>
<dbReference type="InterPro" id="IPR006179">
    <property type="entry name" value="5_nucleotidase/apyrase"/>
</dbReference>
<dbReference type="EMBL" id="FRBR01000004">
    <property type="protein sequence ID" value="SHL66143.1"/>
    <property type="molecule type" value="Genomic_DNA"/>
</dbReference>
<dbReference type="NCBIfam" id="NF006938">
    <property type="entry name" value="PRK09420.1"/>
    <property type="match status" value="1"/>
</dbReference>
<name>A0A1M7CFZ1_9RHOB</name>
<dbReference type="GO" id="GO:0046872">
    <property type="term" value="F:metal ion binding"/>
    <property type="evidence" value="ECO:0007669"/>
    <property type="project" value="UniProtKB-KW"/>
</dbReference>
<dbReference type="InterPro" id="IPR041827">
    <property type="entry name" value="CpdB_N"/>
</dbReference>
<evidence type="ECO:0000313" key="16">
    <source>
        <dbReference type="Proteomes" id="UP000183974"/>
    </source>
</evidence>
<dbReference type="InterPro" id="IPR008334">
    <property type="entry name" value="5'-Nucleotdase_C"/>
</dbReference>
<dbReference type="GO" id="GO:0030288">
    <property type="term" value="C:outer membrane-bounded periplasmic space"/>
    <property type="evidence" value="ECO:0007669"/>
    <property type="project" value="TreeGrafter"/>
</dbReference>
<evidence type="ECO:0000259" key="13">
    <source>
        <dbReference type="Pfam" id="PF00149"/>
    </source>
</evidence>
<comment type="catalytic activity">
    <reaction evidence="2">
        <text>a nucleoside 2',3'-cyclic phosphate + H2O = a nucleoside 3'-phosphate + H(+)</text>
        <dbReference type="Rhea" id="RHEA:19621"/>
        <dbReference type="ChEBI" id="CHEBI:15377"/>
        <dbReference type="ChEBI" id="CHEBI:15378"/>
        <dbReference type="ChEBI" id="CHEBI:66949"/>
        <dbReference type="ChEBI" id="CHEBI:66954"/>
        <dbReference type="EC" id="3.1.4.16"/>
    </reaction>
</comment>
<evidence type="ECO:0000313" key="15">
    <source>
        <dbReference type="EMBL" id="SHL66143.1"/>
    </source>
</evidence>
<evidence type="ECO:0000256" key="5">
    <source>
        <dbReference type="ARBA" id="ARBA00006654"/>
    </source>
</evidence>
<evidence type="ECO:0000256" key="10">
    <source>
        <dbReference type="ARBA" id="ARBA00023268"/>
    </source>
</evidence>
<keyword evidence="7" id="KW-0732">Signal</keyword>
<dbReference type="Proteomes" id="UP000183974">
    <property type="component" value="Unassembled WGS sequence"/>
</dbReference>
<dbReference type="GO" id="GO:0008254">
    <property type="term" value="F:3'-nucleotidase activity"/>
    <property type="evidence" value="ECO:0007669"/>
    <property type="project" value="UniProtKB-EC"/>
</dbReference>
<organism evidence="15 16">
    <name type="scientific">Roseovarius pacificus</name>
    <dbReference type="NCBI Taxonomy" id="337701"/>
    <lineage>
        <taxon>Bacteria</taxon>
        <taxon>Pseudomonadati</taxon>
        <taxon>Pseudomonadota</taxon>
        <taxon>Alphaproteobacteria</taxon>
        <taxon>Rhodobacterales</taxon>
        <taxon>Roseobacteraceae</taxon>
        <taxon>Roseovarius</taxon>
    </lineage>
</organism>
<keyword evidence="8 11" id="KW-0547">Nucleotide-binding</keyword>
<dbReference type="GO" id="GO:0008663">
    <property type="term" value="F:2',3'-cyclic-nucleotide 2'-phosphodiesterase activity"/>
    <property type="evidence" value="ECO:0007669"/>
    <property type="project" value="UniProtKB-EC"/>
</dbReference>
<protein>
    <submittedName>
        <fullName evidence="15">2',3'-cyclic-nucleotide 2'-phosphodiesterase / 3'-nucleotidase</fullName>
    </submittedName>
</protein>
<evidence type="ECO:0000256" key="4">
    <source>
        <dbReference type="ARBA" id="ARBA00004196"/>
    </source>
</evidence>
<keyword evidence="16" id="KW-1185">Reference proteome</keyword>
<dbReference type="SUPFAM" id="SSF55816">
    <property type="entry name" value="5'-nucleotidase (syn. UDP-sugar hydrolase), C-terminal domain"/>
    <property type="match status" value="1"/>
</dbReference>
<feature type="domain" description="Calcineurin-like phosphoesterase" evidence="13">
    <location>
        <begin position="31"/>
        <end position="266"/>
    </location>
</feature>
<keyword evidence="9 11" id="KW-0378">Hydrolase</keyword>
<evidence type="ECO:0000256" key="2">
    <source>
        <dbReference type="ARBA" id="ARBA00001730"/>
    </source>
</evidence>
<comment type="cofactor">
    <cofactor evidence="3">
        <name>a divalent metal cation</name>
        <dbReference type="ChEBI" id="CHEBI:60240"/>
    </cofactor>
</comment>
<dbReference type="InterPro" id="IPR006146">
    <property type="entry name" value="5'-Nucleotdase_CS"/>
</dbReference>
<comment type="subcellular location">
    <subcellularLocation>
        <location evidence="4">Cell envelope</location>
    </subcellularLocation>
</comment>
<dbReference type="PROSITE" id="PS00786">
    <property type="entry name" value="5_NUCLEOTIDASE_2"/>
    <property type="match status" value="1"/>
</dbReference>
<evidence type="ECO:0000256" key="8">
    <source>
        <dbReference type="ARBA" id="ARBA00022741"/>
    </source>
</evidence>
<evidence type="ECO:0000256" key="12">
    <source>
        <dbReference type="SAM" id="MobiDB-lite"/>
    </source>
</evidence>
<evidence type="ECO:0000256" key="7">
    <source>
        <dbReference type="ARBA" id="ARBA00022729"/>
    </source>
</evidence>
<comment type="similarity">
    <text evidence="5 11">Belongs to the 5'-nucleotidase family.</text>
</comment>
<dbReference type="SUPFAM" id="SSF56300">
    <property type="entry name" value="Metallo-dependent phosphatases"/>
    <property type="match status" value="1"/>
</dbReference>
<keyword evidence="6" id="KW-0479">Metal-binding</keyword>
<evidence type="ECO:0000256" key="9">
    <source>
        <dbReference type="ARBA" id="ARBA00022801"/>
    </source>
</evidence>
<dbReference type="InterPro" id="IPR029052">
    <property type="entry name" value="Metallo-depent_PP-like"/>
</dbReference>
<dbReference type="PRINTS" id="PR01607">
    <property type="entry name" value="APYRASEFAMLY"/>
</dbReference>
<dbReference type="Pfam" id="PF02872">
    <property type="entry name" value="5_nucleotid_C"/>
    <property type="match status" value="1"/>
</dbReference>
<dbReference type="PANTHER" id="PTHR11575:SF6">
    <property type="entry name" value="2',3'-CYCLIC-NUCLEOTIDE 2'-PHOSPHODIESTERASE_3'-NUCLEOTIDASE"/>
    <property type="match status" value="1"/>
</dbReference>
<dbReference type="Pfam" id="PF00149">
    <property type="entry name" value="Metallophos"/>
    <property type="match status" value="1"/>
</dbReference>